<feature type="compositionally biased region" description="Low complexity" evidence="1">
    <location>
        <begin position="331"/>
        <end position="342"/>
    </location>
</feature>
<dbReference type="STRING" id="363999.A0A439D991"/>
<organism evidence="2 3">
    <name type="scientific">Xylaria grammica</name>
    <dbReference type="NCBI Taxonomy" id="363999"/>
    <lineage>
        <taxon>Eukaryota</taxon>
        <taxon>Fungi</taxon>
        <taxon>Dikarya</taxon>
        <taxon>Ascomycota</taxon>
        <taxon>Pezizomycotina</taxon>
        <taxon>Sordariomycetes</taxon>
        <taxon>Xylariomycetidae</taxon>
        <taxon>Xylariales</taxon>
        <taxon>Xylariaceae</taxon>
        <taxon>Xylaria</taxon>
    </lineage>
</organism>
<evidence type="ECO:0000256" key="1">
    <source>
        <dbReference type="SAM" id="MobiDB-lite"/>
    </source>
</evidence>
<evidence type="ECO:0000313" key="3">
    <source>
        <dbReference type="Proteomes" id="UP000286045"/>
    </source>
</evidence>
<gene>
    <name evidence="2" type="ORF">EKO27_g4112</name>
</gene>
<feature type="compositionally biased region" description="Polar residues" evidence="1">
    <location>
        <begin position="596"/>
        <end position="615"/>
    </location>
</feature>
<feature type="compositionally biased region" description="Basic and acidic residues" evidence="1">
    <location>
        <begin position="272"/>
        <end position="302"/>
    </location>
</feature>
<feature type="compositionally biased region" description="Basic and acidic residues" evidence="1">
    <location>
        <begin position="509"/>
        <end position="521"/>
    </location>
</feature>
<feature type="region of interest" description="Disordered" evidence="1">
    <location>
        <begin position="248"/>
        <end position="302"/>
    </location>
</feature>
<feature type="region of interest" description="Disordered" evidence="1">
    <location>
        <begin position="593"/>
        <end position="618"/>
    </location>
</feature>
<feature type="region of interest" description="Disordered" evidence="1">
    <location>
        <begin position="495"/>
        <end position="528"/>
    </location>
</feature>
<dbReference type="PANTHER" id="PTHR38049">
    <property type="entry name" value="RICIN B LECTIN DOMAIN-CONTAINING PROTEIN"/>
    <property type="match status" value="1"/>
</dbReference>
<dbReference type="PANTHER" id="PTHR38049:SF2">
    <property type="entry name" value="RICIN B LECTIN DOMAIN-CONTAINING PROTEIN"/>
    <property type="match status" value="1"/>
</dbReference>
<accession>A0A439D991</accession>
<keyword evidence="3" id="KW-1185">Reference proteome</keyword>
<dbReference type="Proteomes" id="UP000286045">
    <property type="component" value="Unassembled WGS sequence"/>
</dbReference>
<feature type="region of interest" description="Disordered" evidence="1">
    <location>
        <begin position="644"/>
        <end position="667"/>
    </location>
</feature>
<evidence type="ECO:0000313" key="2">
    <source>
        <dbReference type="EMBL" id="RWA10969.1"/>
    </source>
</evidence>
<dbReference type="AlphaFoldDB" id="A0A439D991"/>
<protein>
    <submittedName>
        <fullName evidence="2">Uncharacterized protein</fullName>
    </submittedName>
</protein>
<feature type="region of interest" description="Disordered" evidence="1">
    <location>
        <begin position="319"/>
        <end position="343"/>
    </location>
</feature>
<reference evidence="2 3" key="1">
    <citation type="submission" date="2018-12" db="EMBL/GenBank/DDBJ databases">
        <title>Draft genome sequence of Xylaria grammica IHI A82.</title>
        <authorList>
            <person name="Buettner E."/>
            <person name="Kellner H."/>
        </authorList>
    </citation>
    <scope>NUCLEOTIDE SEQUENCE [LARGE SCALE GENOMIC DNA]</scope>
    <source>
        <strain evidence="2 3">IHI A82</strain>
    </source>
</reference>
<name>A0A439D991_9PEZI</name>
<proteinExistence type="predicted"/>
<sequence length="753" mass="84644">MSSESSAHYSTLNNKTIGDIVGEAFRKEEFQEALKDACRGKPPEQIVREATMAVPMLLALTICPALLGTQEAIRQSQSKNKREEHRARRCNLVVSCVKQSIRSRDIDGRLVVLKDNKLWITTRPLASHEEDSGTVGDGYPFSGYFLPYPDTKYEGLVSTISDDPPMLNWIYVDRDTYEVKYGLRTDAQAHMTGPFDCTRQDRRMTLEGWEGFVAVEDYPGMWALYFDRDDNGLVTKVPMGTRVLEVELTRREKKERKPEPDPNQAQTLDQMMKQHKEQSERQEQETNEFLHEEEGQQHEDDTHLATARIDMEKLKLDTEAAVNSHRGPIHTTSTATSPSAGSDNISFWSSRKKIDDAGDVASVTAASSTDMEDVTTQDRGEPQYKQPSVEDDSSHDHGGDGNEEVAELVVTALGTSGTHYICWKTHLGEYRQRSQGLPTQLQEWLFPSDGTTRDFATLQVILLGNGAFWASDKDGEIRDDDPRALKQLRRSLTFNGNSLSSTHQRRLSRGRDLEQNLERPRSSTLPATLSRENTIARRQLIPLLSHSRAPSLDRSRLGPAVPVAVRRQGRASPIRPRSIDTTTVHGELGVLKEQPTPRSSAALPSNFESRNSTPEYHSYRRQEEIGVRRTQLTPTPMTYHRPQYADASTQTEPQPKPTVAPNHEDQGCKCQLRDHNAQRDSAVSFGLSTKSYTDSRRSSVDTPITRPDSGWFESSWAPPPTMNANPIVMGRMQDYFRSTTYVLGAALRPQGMG</sequence>
<dbReference type="EMBL" id="RYZI01000094">
    <property type="protein sequence ID" value="RWA10969.1"/>
    <property type="molecule type" value="Genomic_DNA"/>
</dbReference>
<feature type="region of interest" description="Disordered" evidence="1">
    <location>
        <begin position="363"/>
        <end position="401"/>
    </location>
</feature>
<comment type="caution">
    <text evidence="2">The sequence shown here is derived from an EMBL/GenBank/DDBJ whole genome shotgun (WGS) entry which is preliminary data.</text>
</comment>
<feature type="compositionally biased region" description="Basic and acidic residues" evidence="1">
    <location>
        <begin position="248"/>
        <end position="260"/>
    </location>
</feature>